<dbReference type="Pfam" id="PF25017">
    <property type="entry name" value="zf-C2HC_3"/>
    <property type="match status" value="1"/>
</dbReference>
<evidence type="ECO:0000256" key="6">
    <source>
        <dbReference type="SAM" id="SignalP"/>
    </source>
</evidence>
<dbReference type="PANTHER" id="PTHR32093:SF91">
    <property type="entry name" value="LEUCINE-RICH REPEAT-CONTAINING N-TERMINAL PLANT-TYPE DOMAIN-CONTAINING PROTEIN"/>
    <property type="match status" value="1"/>
</dbReference>
<protein>
    <recommendedName>
        <fullName evidence="7">C2HC zinc finger plants domain-containing protein</fullName>
    </recommendedName>
</protein>
<dbReference type="InterPro" id="IPR056971">
    <property type="entry name" value="Znf-C2HC_3"/>
</dbReference>
<gene>
    <name evidence="8" type="ORF">SDJN03_13740</name>
</gene>
<keyword evidence="3" id="KW-0433">Leucine-rich repeat</keyword>
<dbReference type="PANTHER" id="PTHR32093">
    <property type="entry name" value="LEUCINE-RICH REPEAT EXTENSIN-LIKE PROTEIN 3-RELATED"/>
    <property type="match status" value="1"/>
</dbReference>
<feature type="non-terminal residue" evidence="8">
    <location>
        <position position="1"/>
    </location>
</feature>
<feature type="chain" id="PRO_5043989241" description="C2HC zinc finger plants domain-containing protein" evidence="6">
    <location>
        <begin position="25"/>
        <end position="541"/>
    </location>
</feature>
<accession>A0AAV6N2S0</accession>
<dbReference type="InterPro" id="IPR051582">
    <property type="entry name" value="LRR_extensin-like_regulator"/>
</dbReference>
<dbReference type="Proteomes" id="UP000685013">
    <property type="component" value="Chromosome 9"/>
</dbReference>
<evidence type="ECO:0000256" key="5">
    <source>
        <dbReference type="ARBA" id="ARBA00022737"/>
    </source>
</evidence>
<dbReference type="GO" id="GO:0005576">
    <property type="term" value="C:extracellular region"/>
    <property type="evidence" value="ECO:0007669"/>
    <property type="project" value="UniProtKB-SubCell"/>
</dbReference>
<comment type="subcellular location">
    <subcellularLocation>
        <location evidence="1">Secreted</location>
    </subcellularLocation>
</comment>
<name>A0AAV6N2S0_9ROSI</name>
<feature type="signal peptide" evidence="6">
    <location>
        <begin position="1"/>
        <end position="24"/>
    </location>
</feature>
<evidence type="ECO:0000256" key="3">
    <source>
        <dbReference type="ARBA" id="ARBA00022614"/>
    </source>
</evidence>
<evidence type="ECO:0000259" key="7">
    <source>
        <dbReference type="Pfam" id="PF25017"/>
    </source>
</evidence>
<keyword evidence="4 6" id="KW-0732">Signal</keyword>
<feature type="domain" description="C2HC zinc finger plants" evidence="7">
    <location>
        <begin position="494"/>
        <end position="538"/>
    </location>
</feature>
<proteinExistence type="predicted"/>
<dbReference type="AlphaFoldDB" id="A0AAV6N2S0"/>
<keyword evidence="2" id="KW-0964">Secreted</keyword>
<dbReference type="Pfam" id="PF00560">
    <property type="entry name" value="LRR_1"/>
    <property type="match status" value="1"/>
</dbReference>
<keyword evidence="9" id="KW-1185">Reference proteome</keyword>
<evidence type="ECO:0000313" key="8">
    <source>
        <dbReference type="EMBL" id="KAG6591394.1"/>
    </source>
</evidence>
<dbReference type="InterPro" id="IPR001611">
    <property type="entry name" value="Leu-rich_rpt"/>
</dbReference>
<comment type="caution">
    <text evidence="8">The sequence shown here is derived from an EMBL/GenBank/DDBJ whole genome shotgun (WGS) entry which is preliminary data.</text>
</comment>
<evidence type="ECO:0000256" key="1">
    <source>
        <dbReference type="ARBA" id="ARBA00004613"/>
    </source>
</evidence>
<dbReference type="EMBL" id="JAGKQH010000009">
    <property type="protein sequence ID" value="KAG6591394.1"/>
    <property type="molecule type" value="Genomic_DNA"/>
</dbReference>
<reference evidence="8 9" key="1">
    <citation type="journal article" date="2021" name="Hortic Res">
        <title>The domestication of Cucurbita argyrosperma as revealed by the genome of its wild relative.</title>
        <authorList>
            <person name="Barrera-Redondo J."/>
            <person name="Sanchez-de la Vega G."/>
            <person name="Aguirre-Liguori J.A."/>
            <person name="Castellanos-Morales G."/>
            <person name="Gutierrez-Guerrero Y.T."/>
            <person name="Aguirre-Dugua X."/>
            <person name="Aguirre-Planter E."/>
            <person name="Tenaillon M.I."/>
            <person name="Lira-Saade R."/>
            <person name="Eguiarte L.E."/>
        </authorList>
    </citation>
    <scope>NUCLEOTIDE SEQUENCE [LARGE SCALE GENOMIC DNA]</scope>
    <source>
        <strain evidence="8">JBR-2021</strain>
    </source>
</reference>
<evidence type="ECO:0000256" key="4">
    <source>
        <dbReference type="ARBA" id="ARBA00022729"/>
    </source>
</evidence>
<keyword evidence="5" id="KW-0677">Repeat</keyword>
<organism evidence="8 9">
    <name type="scientific">Cucurbita argyrosperma subsp. sororia</name>
    <dbReference type="NCBI Taxonomy" id="37648"/>
    <lineage>
        <taxon>Eukaryota</taxon>
        <taxon>Viridiplantae</taxon>
        <taxon>Streptophyta</taxon>
        <taxon>Embryophyta</taxon>
        <taxon>Tracheophyta</taxon>
        <taxon>Spermatophyta</taxon>
        <taxon>Magnoliopsida</taxon>
        <taxon>eudicotyledons</taxon>
        <taxon>Gunneridae</taxon>
        <taxon>Pentapetalae</taxon>
        <taxon>rosids</taxon>
        <taxon>fabids</taxon>
        <taxon>Cucurbitales</taxon>
        <taxon>Cucurbitaceae</taxon>
        <taxon>Cucurbiteae</taxon>
        <taxon>Cucurbita</taxon>
    </lineage>
</organism>
<sequence length="541" mass="59273">MSEIPGRVLLFLFFNLLSSLVVHAIANSSDSKTQDFKVEGCDHGWSHCKQAITPQPSSLLPVEAEVLIFEDLRLSVVYPVIQKFKSVITSDPLGITKTWVGSDICKYKGFYCDNPPDNKSATAVASIDFNGFQLSAPSLDGFLDQLPDIAVFHANSNNFAGTISTNITRLPYLYELDVSNNRLSGPFPAAVVGLNSLTFLDLRFNFFTGSVPPQVFVQDLDFLLINNNNFMQSLPNSLSGTHILYLTLANNKFSGPIPGGIVKALSSLTEVLLLNNSLSGCLPYELGSLDEAIVFDAGSNRLTGPLPFSLGCLKNVEQLNFAGNLLYGMVPEVICALGNLRWCDLEAYFHYKTVINQKGTVPWISQAKFADDTMDCSKSDMMETEFASNRAGEGDSVRDLLTLARQFIDQRNPTQALQAVVMAMRTQGGDAAVFQSLHRARELYRTRFQETADVDQLASLFAECAIAEAQPLNPEPTDSNNDISGSLVVDAHGNSILAETGRMQIVMDAFSDGSSFICLQCGGLVSNHRKDEHYAYWCARI</sequence>
<evidence type="ECO:0000256" key="2">
    <source>
        <dbReference type="ARBA" id="ARBA00022525"/>
    </source>
</evidence>
<evidence type="ECO:0000313" key="9">
    <source>
        <dbReference type="Proteomes" id="UP000685013"/>
    </source>
</evidence>